<keyword evidence="1" id="KW-0732">Signal</keyword>
<reference evidence="3 4" key="1">
    <citation type="journal article" date="2014" name="Nat. Genet.">
        <title>Genome sequence of the hot pepper provides insights into the evolution of pungency in Capsicum species.</title>
        <authorList>
            <person name="Kim S."/>
            <person name="Park M."/>
            <person name="Yeom S.I."/>
            <person name="Kim Y.M."/>
            <person name="Lee J.M."/>
            <person name="Lee H.A."/>
            <person name="Seo E."/>
            <person name="Choi J."/>
            <person name="Cheong K."/>
            <person name="Kim K.T."/>
            <person name="Jung K."/>
            <person name="Lee G.W."/>
            <person name="Oh S.K."/>
            <person name="Bae C."/>
            <person name="Kim S.B."/>
            <person name="Lee H.Y."/>
            <person name="Kim S.Y."/>
            <person name="Kim M.S."/>
            <person name="Kang B.C."/>
            <person name="Jo Y.D."/>
            <person name="Yang H.B."/>
            <person name="Jeong H.J."/>
            <person name="Kang W.H."/>
            <person name="Kwon J.K."/>
            <person name="Shin C."/>
            <person name="Lim J.Y."/>
            <person name="Park J.H."/>
            <person name="Huh J.H."/>
            <person name="Kim J.S."/>
            <person name="Kim B.D."/>
            <person name="Cohen O."/>
            <person name="Paran I."/>
            <person name="Suh M.C."/>
            <person name="Lee S.B."/>
            <person name="Kim Y.K."/>
            <person name="Shin Y."/>
            <person name="Noh S.J."/>
            <person name="Park J."/>
            <person name="Seo Y.S."/>
            <person name="Kwon S.Y."/>
            <person name="Kim H.A."/>
            <person name="Park J.M."/>
            <person name="Kim H.J."/>
            <person name="Choi S.B."/>
            <person name="Bosland P.W."/>
            <person name="Reeves G."/>
            <person name="Jo S.H."/>
            <person name="Lee B.W."/>
            <person name="Cho H.T."/>
            <person name="Choi H.S."/>
            <person name="Lee M.S."/>
            <person name="Yu Y."/>
            <person name="Do Choi Y."/>
            <person name="Park B.S."/>
            <person name="van Deynze A."/>
            <person name="Ashrafi H."/>
            <person name="Hill T."/>
            <person name="Kim W.T."/>
            <person name="Pai H.S."/>
            <person name="Ahn H.K."/>
            <person name="Yeam I."/>
            <person name="Giovannoni J.J."/>
            <person name="Rose J.K."/>
            <person name="Sorensen I."/>
            <person name="Lee S.J."/>
            <person name="Kim R.W."/>
            <person name="Choi I.Y."/>
            <person name="Choi B.S."/>
            <person name="Lim J.S."/>
            <person name="Lee Y.H."/>
            <person name="Choi D."/>
        </authorList>
    </citation>
    <scope>NUCLEOTIDE SEQUENCE [LARGE SCALE GENOMIC DNA]</scope>
    <source>
        <strain evidence="4">cv. CM334</strain>
    </source>
</reference>
<protein>
    <recommendedName>
        <fullName evidence="2">Protein kinase domain-containing protein</fullName>
    </recommendedName>
</protein>
<dbReference type="EMBL" id="AYRZ02000003">
    <property type="protein sequence ID" value="PHT85537.1"/>
    <property type="molecule type" value="Genomic_DNA"/>
</dbReference>
<reference evidence="3 4" key="2">
    <citation type="journal article" date="2017" name="Genome Biol.">
        <title>New reference genome sequences of hot pepper reveal the massive evolution of plant disease-resistance genes by retroduplication.</title>
        <authorList>
            <person name="Kim S."/>
            <person name="Park J."/>
            <person name="Yeom S.I."/>
            <person name="Kim Y.M."/>
            <person name="Seo E."/>
            <person name="Kim K.T."/>
            <person name="Kim M.S."/>
            <person name="Lee J.M."/>
            <person name="Cheong K."/>
            <person name="Shin H.S."/>
            <person name="Kim S.B."/>
            <person name="Han K."/>
            <person name="Lee J."/>
            <person name="Park M."/>
            <person name="Lee H.A."/>
            <person name="Lee H.Y."/>
            <person name="Lee Y."/>
            <person name="Oh S."/>
            <person name="Lee J.H."/>
            <person name="Choi E."/>
            <person name="Choi E."/>
            <person name="Lee S.E."/>
            <person name="Jeon J."/>
            <person name="Kim H."/>
            <person name="Choi G."/>
            <person name="Song H."/>
            <person name="Lee J."/>
            <person name="Lee S.C."/>
            <person name="Kwon J.K."/>
            <person name="Lee H.Y."/>
            <person name="Koo N."/>
            <person name="Hong Y."/>
            <person name="Kim R.W."/>
            <person name="Kang W.H."/>
            <person name="Huh J.H."/>
            <person name="Kang B.C."/>
            <person name="Yang T.J."/>
            <person name="Lee Y.H."/>
            <person name="Bennetzen J.L."/>
            <person name="Choi D."/>
        </authorList>
    </citation>
    <scope>NUCLEOTIDE SEQUENCE [LARGE SCALE GENOMIC DNA]</scope>
    <source>
        <strain evidence="4">cv. CM334</strain>
    </source>
</reference>
<feature type="domain" description="Protein kinase" evidence="2">
    <location>
        <begin position="1"/>
        <end position="202"/>
    </location>
</feature>
<dbReference type="Gene3D" id="1.10.510.10">
    <property type="entry name" value="Transferase(Phosphotransferase) domain 1"/>
    <property type="match status" value="1"/>
</dbReference>
<dbReference type="InterPro" id="IPR011009">
    <property type="entry name" value="Kinase-like_dom_sf"/>
</dbReference>
<proteinExistence type="predicted"/>
<dbReference type="Gene3D" id="3.30.200.20">
    <property type="entry name" value="Phosphorylase Kinase, domain 1"/>
    <property type="match status" value="1"/>
</dbReference>
<dbReference type="GO" id="GO:0004672">
    <property type="term" value="F:protein kinase activity"/>
    <property type="evidence" value="ECO:0007669"/>
    <property type="project" value="InterPro"/>
</dbReference>
<dbReference type="PANTHER" id="PTHR47976">
    <property type="entry name" value="G-TYPE LECTIN S-RECEPTOR-LIKE SERINE/THREONINE-PROTEIN KINASE SD2-5"/>
    <property type="match status" value="1"/>
</dbReference>
<dbReference type="Pfam" id="PF00069">
    <property type="entry name" value="Pkinase"/>
    <property type="match status" value="1"/>
</dbReference>
<comment type="caution">
    <text evidence="3">The sequence shown here is derived from an EMBL/GenBank/DDBJ whole genome shotgun (WGS) entry which is preliminary data.</text>
</comment>
<dbReference type="AlphaFoldDB" id="A0A2G2ZU89"/>
<sequence length="328" mass="37297">MNEVFSLIDDERTDRRVFLKKISAESWGKEDFGAVYEGTMSNGIKIAVKRLDGLGHVIESFLTEVKIVCGIHHVNLLIETDKRKIETRMRGTRGYLASEWLNSVITEKVYVYAFGIVLLEVLCGRKNLDPSQAYEDVHLLTVFERKVDQQQLMDMVDKNNEEMQMHKEVVSEMMSIAAWCLQGDFTKRTSISLVVKALEGLVSVETNLYYDFTSLLRFELATYRAKPLTVQYCLQYYIESNPPKYYYASSSPDSIHFSFDGQTLTSLQESRTSPAQFIKLQPDGHLRVYQWDEKALILEVISDLSLSYGGNCGYPTVCGRDGSCTGDG</sequence>
<evidence type="ECO:0000313" key="4">
    <source>
        <dbReference type="Proteomes" id="UP000222542"/>
    </source>
</evidence>
<dbReference type="Proteomes" id="UP000222542">
    <property type="component" value="Unassembled WGS sequence"/>
</dbReference>
<name>A0A2G2ZU89_CAPAN</name>
<dbReference type="PANTHER" id="PTHR47976:SF119">
    <property type="entry name" value="G-TYPE LECTIN S-RECEPTOR-LIKE SERINE_THREONINE-PROTEIN KINASE RLK1"/>
    <property type="match status" value="1"/>
</dbReference>
<gene>
    <name evidence="3" type="ORF">T459_07643</name>
</gene>
<keyword evidence="4" id="KW-1185">Reference proteome</keyword>
<evidence type="ECO:0000313" key="3">
    <source>
        <dbReference type="EMBL" id="PHT85537.1"/>
    </source>
</evidence>
<dbReference type="SUPFAM" id="SSF56112">
    <property type="entry name" value="Protein kinase-like (PK-like)"/>
    <property type="match status" value="1"/>
</dbReference>
<organism evidence="3 4">
    <name type="scientific">Capsicum annuum</name>
    <name type="common">Capsicum pepper</name>
    <dbReference type="NCBI Taxonomy" id="4072"/>
    <lineage>
        <taxon>Eukaryota</taxon>
        <taxon>Viridiplantae</taxon>
        <taxon>Streptophyta</taxon>
        <taxon>Embryophyta</taxon>
        <taxon>Tracheophyta</taxon>
        <taxon>Spermatophyta</taxon>
        <taxon>Magnoliopsida</taxon>
        <taxon>eudicotyledons</taxon>
        <taxon>Gunneridae</taxon>
        <taxon>Pentapetalae</taxon>
        <taxon>asterids</taxon>
        <taxon>lamiids</taxon>
        <taxon>Solanales</taxon>
        <taxon>Solanaceae</taxon>
        <taxon>Solanoideae</taxon>
        <taxon>Capsiceae</taxon>
        <taxon>Capsicum</taxon>
    </lineage>
</organism>
<evidence type="ECO:0000256" key="1">
    <source>
        <dbReference type="ARBA" id="ARBA00022729"/>
    </source>
</evidence>
<evidence type="ECO:0000259" key="2">
    <source>
        <dbReference type="PROSITE" id="PS50011"/>
    </source>
</evidence>
<dbReference type="Gramene" id="PHT85537">
    <property type="protein sequence ID" value="PHT85537"/>
    <property type="gene ID" value="T459_07643"/>
</dbReference>
<dbReference type="InterPro" id="IPR051343">
    <property type="entry name" value="G-type_lectin_kinases/EP1-like"/>
</dbReference>
<dbReference type="PROSITE" id="PS50011">
    <property type="entry name" value="PROTEIN_KINASE_DOM"/>
    <property type="match status" value="1"/>
</dbReference>
<accession>A0A2G2ZU89</accession>
<dbReference type="InterPro" id="IPR000719">
    <property type="entry name" value="Prot_kinase_dom"/>
</dbReference>
<dbReference type="GO" id="GO:0005524">
    <property type="term" value="F:ATP binding"/>
    <property type="evidence" value="ECO:0007669"/>
    <property type="project" value="InterPro"/>
</dbReference>